<evidence type="ECO:0000256" key="4">
    <source>
        <dbReference type="ARBA" id="ARBA00022884"/>
    </source>
</evidence>
<dbReference type="InterPro" id="IPR010979">
    <property type="entry name" value="Ribosomal_uS13-like_H2TH"/>
</dbReference>
<dbReference type="GO" id="GO:0005739">
    <property type="term" value="C:mitochondrion"/>
    <property type="evidence" value="ECO:0007669"/>
    <property type="project" value="UniProtKB-SubCell"/>
</dbReference>
<dbReference type="PIRSF" id="PIRSF002134">
    <property type="entry name" value="Ribosomal_S13"/>
    <property type="match status" value="1"/>
</dbReference>
<keyword evidence="7 12" id="KW-0687">Ribonucleoprotein</keyword>
<dbReference type="Gene3D" id="1.10.8.50">
    <property type="match status" value="1"/>
</dbReference>
<evidence type="ECO:0000256" key="12">
    <source>
        <dbReference type="RuleBase" id="RU003830"/>
    </source>
</evidence>
<dbReference type="GO" id="GO:0015935">
    <property type="term" value="C:small ribosomal subunit"/>
    <property type="evidence" value="ECO:0007669"/>
    <property type="project" value="TreeGrafter"/>
</dbReference>
<dbReference type="EMBL" id="MK948101">
    <property type="protein sequence ID" value="QGN75005.1"/>
    <property type="molecule type" value="Genomic_DNA"/>
</dbReference>
<dbReference type="SUPFAM" id="SSF46946">
    <property type="entry name" value="S13-like H2TH domain"/>
    <property type="match status" value="1"/>
</dbReference>
<evidence type="ECO:0000256" key="8">
    <source>
        <dbReference type="ARBA" id="ARBA00037439"/>
    </source>
</evidence>
<dbReference type="PROSITE" id="PS00646">
    <property type="entry name" value="RIBOSOMAL_S13_1"/>
    <property type="match status" value="1"/>
</dbReference>
<evidence type="ECO:0000256" key="3">
    <source>
        <dbReference type="ARBA" id="ARBA00022730"/>
    </source>
</evidence>
<keyword evidence="5 12" id="KW-0689">Ribosomal protein</keyword>
<reference evidence="14" key="2">
    <citation type="submission" date="2019-05" db="EMBL/GenBank/DDBJ databases">
        <title>Chlorella vulgaris UTEX259 complete mitochondrial genome.</title>
        <authorList>
            <person name="Wang Y."/>
            <person name="Xu X."/>
        </authorList>
    </citation>
    <scope>NUCLEOTIDE SEQUENCE</scope>
    <source>
        <strain evidence="14">UTEX259</strain>
    </source>
</reference>
<evidence type="ECO:0000256" key="6">
    <source>
        <dbReference type="ARBA" id="ARBA00023128"/>
    </source>
</evidence>
<proteinExistence type="inferred from homology"/>
<dbReference type="RefSeq" id="YP_009720816.1">
    <property type="nucleotide sequence ID" value="NC_045362.1"/>
</dbReference>
<evidence type="ECO:0000256" key="9">
    <source>
        <dbReference type="ARBA" id="ARBA00038537"/>
    </source>
</evidence>
<evidence type="ECO:0000256" key="1">
    <source>
        <dbReference type="ARBA" id="ARBA00004173"/>
    </source>
</evidence>
<evidence type="ECO:0000256" key="10">
    <source>
        <dbReference type="ARBA" id="ARBA00040757"/>
    </source>
</evidence>
<dbReference type="PROSITE" id="PS50159">
    <property type="entry name" value="RIBOSOMAL_S13_2"/>
    <property type="match status" value="1"/>
</dbReference>
<keyword evidence="4" id="KW-0694">RNA-binding</keyword>
<dbReference type="GO" id="GO:0003735">
    <property type="term" value="F:structural constituent of ribosome"/>
    <property type="evidence" value="ECO:0007669"/>
    <property type="project" value="InterPro"/>
</dbReference>
<keyword evidence="6 14" id="KW-0496">Mitochondrion</keyword>
<dbReference type="EMBL" id="MK948103">
    <property type="protein sequence ID" value="QGN75119.1"/>
    <property type="molecule type" value="Genomic_DNA"/>
</dbReference>
<name>A0A650ANW3_CHLVU</name>
<sequence length="118" mass="13713">MLYVLNTNLDNKKKLFIALRDIYGLGKHSSNQICDLLGISTDRRLKQISSLQLERLTQLVNLNYNLSGEIKRSTMKNVQRLVKIASYRGFRHIEGLPVRGQRTHGNSRTRRKIKTLYN</sequence>
<keyword evidence="3" id="KW-0699">rRNA-binding</keyword>
<dbReference type="InterPro" id="IPR001892">
    <property type="entry name" value="Ribosomal_uS13"/>
</dbReference>
<evidence type="ECO:0000256" key="2">
    <source>
        <dbReference type="ARBA" id="ARBA00008080"/>
    </source>
</evidence>
<evidence type="ECO:0000256" key="11">
    <source>
        <dbReference type="ARBA" id="ARBA00042802"/>
    </source>
</evidence>
<dbReference type="InterPro" id="IPR027437">
    <property type="entry name" value="Rbsml_uS13_C"/>
</dbReference>
<evidence type="ECO:0000256" key="7">
    <source>
        <dbReference type="ARBA" id="ARBA00023274"/>
    </source>
</evidence>
<accession>A0A650ANW3</accession>
<dbReference type="AlphaFoldDB" id="A0A650ANW3"/>
<dbReference type="InterPro" id="IPR018269">
    <property type="entry name" value="Ribosomal_uS13_CS"/>
</dbReference>
<dbReference type="Gene3D" id="4.10.910.10">
    <property type="entry name" value="30s ribosomal protein s13, domain 2"/>
    <property type="match status" value="1"/>
</dbReference>
<gene>
    <name evidence="14" type="primary">rps13</name>
</gene>
<organism evidence="14">
    <name type="scientific">Chlorella vulgaris</name>
    <name type="common">Green alga</name>
    <dbReference type="NCBI Taxonomy" id="3077"/>
    <lineage>
        <taxon>Eukaryota</taxon>
        <taxon>Viridiplantae</taxon>
        <taxon>Chlorophyta</taxon>
        <taxon>core chlorophytes</taxon>
        <taxon>Trebouxiophyceae</taxon>
        <taxon>Chlorellales</taxon>
        <taxon>Chlorellaceae</taxon>
        <taxon>Chlorella clade</taxon>
        <taxon>Chlorella</taxon>
    </lineage>
</organism>
<dbReference type="FunFam" id="1.10.8.50:FF:000001">
    <property type="entry name" value="30S ribosomal protein S13"/>
    <property type="match status" value="1"/>
</dbReference>
<dbReference type="HAMAP" id="MF_01315">
    <property type="entry name" value="Ribosomal_uS13"/>
    <property type="match status" value="1"/>
</dbReference>
<dbReference type="Pfam" id="PF00416">
    <property type="entry name" value="Ribosomal_S13"/>
    <property type="match status" value="1"/>
</dbReference>
<comment type="similarity">
    <text evidence="2 12">Belongs to the universal ribosomal protein uS13 family.</text>
</comment>
<geneLocation type="mitochondrion" evidence="14"/>
<protein>
    <recommendedName>
        <fullName evidence="10">Small ribosomal subunit protein uS13m</fullName>
    </recommendedName>
    <alternativeName>
        <fullName evidence="11">Ribosomal protein S13, mitochondrial</fullName>
    </alternativeName>
</protein>
<dbReference type="GO" id="GO:0006412">
    <property type="term" value="P:translation"/>
    <property type="evidence" value="ECO:0007669"/>
    <property type="project" value="InterPro"/>
</dbReference>
<dbReference type="PANTHER" id="PTHR10871">
    <property type="entry name" value="30S RIBOSOMAL PROTEIN S13/40S RIBOSOMAL PROTEIN S18"/>
    <property type="match status" value="1"/>
</dbReference>
<evidence type="ECO:0000313" key="14">
    <source>
        <dbReference type="EMBL" id="QGN75119.1"/>
    </source>
</evidence>
<dbReference type="PANTHER" id="PTHR10871:SF8">
    <property type="entry name" value="SMALL RIBOSOMAL SUBUNIT PROTEIN US13M"/>
    <property type="match status" value="1"/>
</dbReference>
<dbReference type="GO" id="GO:0019843">
    <property type="term" value="F:rRNA binding"/>
    <property type="evidence" value="ECO:0007669"/>
    <property type="project" value="UniProtKB-KW"/>
</dbReference>
<evidence type="ECO:0000313" key="13">
    <source>
        <dbReference type="EMBL" id="QGN75005.1"/>
    </source>
</evidence>
<comment type="subunit">
    <text evidence="9">Part of the small ribosomal subunit.</text>
</comment>
<evidence type="ECO:0000256" key="5">
    <source>
        <dbReference type="ARBA" id="ARBA00022980"/>
    </source>
</evidence>
<dbReference type="GeneID" id="42903439"/>
<comment type="subcellular location">
    <subcellularLocation>
        <location evidence="1">Mitochondrion</location>
    </subcellularLocation>
</comment>
<comment type="function">
    <text evidence="8">Located at the top of the head of the small subunit, it contacts several helices of the 18S rRNA.</text>
</comment>
<reference evidence="13" key="1">
    <citation type="submission" date="2019-05" db="EMBL/GenBank/DDBJ databases">
        <title>Chlorella vulgaris NJ-7 complete mitochondrial genome.</title>
        <authorList>
            <person name="Wang Y."/>
            <person name="Xu X."/>
        </authorList>
    </citation>
    <scope>NUCLEOTIDE SEQUENCE</scope>
    <source>
        <strain evidence="13">NJ-7</strain>
    </source>
</reference>